<dbReference type="Pfam" id="PF04909">
    <property type="entry name" value="Amidohydro_2"/>
    <property type="match status" value="1"/>
</dbReference>
<dbReference type="InterPro" id="IPR032466">
    <property type="entry name" value="Metal_Hydrolase"/>
</dbReference>
<dbReference type="Proteomes" id="UP001500540">
    <property type="component" value="Unassembled WGS sequence"/>
</dbReference>
<dbReference type="InterPro" id="IPR006680">
    <property type="entry name" value="Amidohydro-rel"/>
</dbReference>
<accession>A0ABP7GJB9</accession>
<name>A0ABP7GJB9_9MICO</name>
<comment type="caution">
    <text evidence="3">The sequence shown here is derived from an EMBL/GenBank/DDBJ whole genome shotgun (WGS) entry which is preliminary data.</text>
</comment>
<reference evidence="4" key="1">
    <citation type="journal article" date="2019" name="Int. J. Syst. Evol. Microbiol.">
        <title>The Global Catalogue of Microorganisms (GCM) 10K type strain sequencing project: providing services to taxonomists for standard genome sequencing and annotation.</title>
        <authorList>
            <consortium name="The Broad Institute Genomics Platform"/>
            <consortium name="The Broad Institute Genome Sequencing Center for Infectious Disease"/>
            <person name="Wu L."/>
            <person name="Ma J."/>
        </authorList>
    </citation>
    <scope>NUCLEOTIDE SEQUENCE [LARGE SCALE GENOMIC DNA]</scope>
    <source>
        <strain evidence="4">JCM 16950</strain>
    </source>
</reference>
<dbReference type="SUPFAM" id="SSF51556">
    <property type="entry name" value="Metallo-dependent hydrolases"/>
    <property type="match status" value="1"/>
</dbReference>
<dbReference type="RefSeq" id="WP_344782550.1">
    <property type="nucleotide sequence ID" value="NZ_BAABAF010000006.1"/>
</dbReference>
<proteinExistence type="predicted"/>
<dbReference type="PANTHER" id="PTHR21240:SF28">
    <property type="entry name" value="ISO-OROTATE DECARBOXYLASE (EUROFUNG)"/>
    <property type="match status" value="1"/>
</dbReference>
<evidence type="ECO:0000313" key="3">
    <source>
        <dbReference type="EMBL" id="GAA3765348.1"/>
    </source>
</evidence>
<gene>
    <name evidence="3" type="ORF">GCM10022240_16970</name>
</gene>
<organism evidence="3 4">
    <name type="scientific">Microbacterium kribbense</name>
    <dbReference type="NCBI Taxonomy" id="433645"/>
    <lineage>
        <taxon>Bacteria</taxon>
        <taxon>Bacillati</taxon>
        <taxon>Actinomycetota</taxon>
        <taxon>Actinomycetes</taxon>
        <taxon>Micrococcales</taxon>
        <taxon>Microbacteriaceae</taxon>
        <taxon>Microbacterium</taxon>
    </lineage>
</organism>
<feature type="domain" description="Amidohydrolase-related" evidence="2">
    <location>
        <begin position="27"/>
        <end position="295"/>
    </location>
</feature>
<evidence type="ECO:0000259" key="2">
    <source>
        <dbReference type="Pfam" id="PF04909"/>
    </source>
</evidence>
<evidence type="ECO:0000313" key="4">
    <source>
        <dbReference type="Proteomes" id="UP001500540"/>
    </source>
</evidence>
<keyword evidence="1" id="KW-0456">Lyase</keyword>
<dbReference type="Gene3D" id="3.20.20.140">
    <property type="entry name" value="Metal-dependent hydrolases"/>
    <property type="match status" value="1"/>
</dbReference>
<dbReference type="PANTHER" id="PTHR21240">
    <property type="entry name" value="2-AMINO-3-CARBOXYLMUCONATE-6-SEMIALDEHYDE DECARBOXYLASE"/>
    <property type="match status" value="1"/>
</dbReference>
<keyword evidence="4" id="KW-1185">Reference proteome</keyword>
<dbReference type="EMBL" id="BAABAF010000006">
    <property type="protein sequence ID" value="GAA3765348.1"/>
    <property type="molecule type" value="Genomic_DNA"/>
</dbReference>
<dbReference type="CDD" id="cd01292">
    <property type="entry name" value="metallo-dependent_hydrolases"/>
    <property type="match status" value="1"/>
</dbReference>
<sequence length="302" mass="32544">MQTTPGPSSDAAIPAYLSALGLPGIADAHVHFMPQNVLDKVWAFFDHVGDGDGHQPWPIAYRTGESERIATLARLGVIAYPTLNYAHRPGMAAWLNAYSRDFAAHHPHAVPSGTFFAEQSATADAEAALADGARIFKIHVQVGGFAPDDPVLDGAWSALASAQVPTVIHCGSGPHAGRYTGPDRIATLLHRHPDLPLIIAHGGMPEYGGFTDLAERHPGVHLDTTMVGTDYAQASMPVPAEVLVRWRRMPQKIVLGTDFPNIPYPYAHQIRVLADLGFGDDWMRAVLWHNGARLMRVASPAG</sequence>
<dbReference type="InterPro" id="IPR032465">
    <property type="entry name" value="ACMSD"/>
</dbReference>
<evidence type="ECO:0000256" key="1">
    <source>
        <dbReference type="ARBA" id="ARBA00023239"/>
    </source>
</evidence>
<protein>
    <submittedName>
        <fullName evidence="3">Amidohydrolase family protein</fullName>
    </submittedName>
</protein>